<comment type="caution">
    <text evidence="2">The sequence shown here is derived from an EMBL/GenBank/DDBJ whole genome shotgun (WGS) entry which is preliminary data.</text>
</comment>
<organism evidence="2 3">
    <name type="scientific">Araneus ventricosus</name>
    <name type="common">Orbweaver spider</name>
    <name type="synonym">Epeira ventricosa</name>
    <dbReference type="NCBI Taxonomy" id="182803"/>
    <lineage>
        <taxon>Eukaryota</taxon>
        <taxon>Metazoa</taxon>
        <taxon>Ecdysozoa</taxon>
        <taxon>Arthropoda</taxon>
        <taxon>Chelicerata</taxon>
        <taxon>Arachnida</taxon>
        <taxon>Araneae</taxon>
        <taxon>Araneomorphae</taxon>
        <taxon>Entelegynae</taxon>
        <taxon>Araneoidea</taxon>
        <taxon>Araneidae</taxon>
        <taxon>Araneus</taxon>
    </lineage>
</organism>
<protein>
    <submittedName>
        <fullName evidence="2">Uncharacterized protein</fullName>
    </submittedName>
</protein>
<feature type="region of interest" description="Disordered" evidence="1">
    <location>
        <begin position="65"/>
        <end position="88"/>
    </location>
</feature>
<proteinExistence type="predicted"/>
<accession>A0A4Y2CUI6</accession>
<feature type="compositionally biased region" description="Low complexity" evidence="1">
    <location>
        <begin position="76"/>
        <end position="88"/>
    </location>
</feature>
<sequence length="88" mass="9997">MPPKERTSLGSITKSGKKSRLLRLTESSLQSLQHQIIRQANLWASEEPVQTQHLEYQRKLNSVYGNNALDKKTYRTNKNSTASTATTH</sequence>
<evidence type="ECO:0000313" key="3">
    <source>
        <dbReference type="Proteomes" id="UP000499080"/>
    </source>
</evidence>
<dbReference type="Proteomes" id="UP000499080">
    <property type="component" value="Unassembled WGS sequence"/>
</dbReference>
<keyword evidence="3" id="KW-1185">Reference proteome</keyword>
<dbReference type="AlphaFoldDB" id="A0A4Y2CUI6"/>
<evidence type="ECO:0000313" key="2">
    <source>
        <dbReference type="EMBL" id="GBM08132.1"/>
    </source>
</evidence>
<dbReference type="EMBL" id="BGPR01000252">
    <property type="protein sequence ID" value="GBM08132.1"/>
    <property type="molecule type" value="Genomic_DNA"/>
</dbReference>
<name>A0A4Y2CUI6_ARAVE</name>
<reference evidence="2 3" key="1">
    <citation type="journal article" date="2019" name="Sci. Rep.">
        <title>Orb-weaving spider Araneus ventricosus genome elucidates the spidroin gene catalogue.</title>
        <authorList>
            <person name="Kono N."/>
            <person name="Nakamura H."/>
            <person name="Ohtoshi R."/>
            <person name="Moran D.A.P."/>
            <person name="Shinohara A."/>
            <person name="Yoshida Y."/>
            <person name="Fujiwara M."/>
            <person name="Mori M."/>
            <person name="Tomita M."/>
            <person name="Arakawa K."/>
        </authorList>
    </citation>
    <scope>NUCLEOTIDE SEQUENCE [LARGE SCALE GENOMIC DNA]</scope>
</reference>
<evidence type="ECO:0000256" key="1">
    <source>
        <dbReference type="SAM" id="MobiDB-lite"/>
    </source>
</evidence>
<gene>
    <name evidence="2" type="ORF">AVEN_214463_1</name>
</gene>